<accession>A0A199UBF8</accession>
<evidence type="ECO:0000313" key="1">
    <source>
        <dbReference type="EMBL" id="OAY22090.1"/>
    </source>
</evidence>
<gene>
    <name evidence="1" type="ORF">MANES_S030300</name>
</gene>
<reference evidence="1" key="1">
    <citation type="submission" date="2016-02" db="EMBL/GenBank/DDBJ databases">
        <title>WGS assembly of Manihot esculenta.</title>
        <authorList>
            <person name="Bredeson J.V."/>
            <person name="Prochnik S.E."/>
            <person name="Lyons J.B."/>
            <person name="Schmutz J."/>
            <person name="Grimwood J."/>
            <person name="Vrebalov J."/>
            <person name="Bart R.S."/>
            <person name="Amuge T."/>
            <person name="Ferguson M.E."/>
            <person name="Green R."/>
            <person name="Putnam N."/>
            <person name="Stites J."/>
            <person name="Rounsley S."/>
            <person name="Rokhsar D.S."/>
        </authorList>
    </citation>
    <scope>NUCLEOTIDE SEQUENCE [LARGE SCALE GENOMIC DNA]</scope>
    <source>
        <tissue evidence="1">Leaf</tissue>
    </source>
</reference>
<dbReference type="AlphaFoldDB" id="A0A199UBF8"/>
<proteinExistence type="predicted"/>
<name>A0A199UBF8_MANES</name>
<organism evidence="1">
    <name type="scientific">Manihot esculenta</name>
    <name type="common">Cassava</name>
    <name type="synonym">Jatropha manihot</name>
    <dbReference type="NCBI Taxonomy" id="3983"/>
    <lineage>
        <taxon>Eukaryota</taxon>
        <taxon>Viridiplantae</taxon>
        <taxon>Streptophyta</taxon>
        <taxon>Embryophyta</taxon>
        <taxon>Tracheophyta</taxon>
        <taxon>Spermatophyta</taxon>
        <taxon>Magnoliopsida</taxon>
        <taxon>eudicotyledons</taxon>
        <taxon>Gunneridae</taxon>
        <taxon>Pentapetalae</taxon>
        <taxon>rosids</taxon>
        <taxon>fabids</taxon>
        <taxon>Malpighiales</taxon>
        <taxon>Euphorbiaceae</taxon>
        <taxon>Crotonoideae</taxon>
        <taxon>Manihoteae</taxon>
        <taxon>Manihot</taxon>
    </lineage>
</organism>
<dbReference type="EMBL" id="KV450517">
    <property type="protein sequence ID" value="OAY22090.1"/>
    <property type="molecule type" value="Genomic_DNA"/>
</dbReference>
<protein>
    <submittedName>
        <fullName evidence="1">Uncharacterized protein</fullName>
    </submittedName>
</protein>
<sequence length="29" mass="3332">MPADHSHQNQRSKGLYMLQILLLVIPVTK</sequence>